<name>X1PW52_9ZZZZ</name>
<sequence>MITEKGDLEERLEELNSQRNLELEANFMELKQGIEDLKRVLESRLYPSNIFEMLEEITLPQVQFTDLNIDLSQATFFLKAETEDYNTLAEQIVVFEQDSRIKKTKFSEVSLEASGRVSSDLEMELNLDFFSYFFCFSLKRFYSFFCI</sequence>
<feature type="coiled-coil region" evidence="1">
    <location>
        <begin position="5"/>
        <end position="40"/>
    </location>
</feature>
<protein>
    <submittedName>
        <fullName evidence="2">Uncharacterized protein</fullName>
    </submittedName>
</protein>
<evidence type="ECO:0000313" key="2">
    <source>
        <dbReference type="EMBL" id="GAI43080.1"/>
    </source>
</evidence>
<reference evidence="2" key="1">
    <citation type="journal article" date="2014" name="Front. Microbiol.">
        <title>High frequency of phylogenetically diverse reductive dehalogenase-homologous genes in deep subseafloor sedimentary metagenomes.</title>
        <authorList>
            <person name="Kawai M."/>
            <person name="Futagami T."/>
            <person name="Toyoda A."/>
            <person name="Takaki Y."/>
            <person name="Nishi S."/>
            <person name="Hori S."/>
            <person name="Arai W."/>
            <person name="Tsubouchi T."/>
            <person name="Morono Y."/>
            <person name="Uchiyama I."/>
            <person name="Ito T."/>
            <person name="Fujiyama A."/>
            <person name="Inagaki F."/>
            <person name="Takami H."/>
        </authorList>
    </citation>
    <scope>NUCLEOTIDE SEQUENCE</scope>
    <source>
        <strain evidence="2">Expedition CK06-06</strain>
    </source>
</reference>
<accession>X1PW52</accession>
<dbReference type="AlphaFoldDB" id="X1PW52"/>
<keyword evidence="1" id="KW-0175">Coiled coil</keyword>
<comment type="caution">
    <text evidence="2">The sequence shown here is derived from an EMBL/GenBank/DDBJ whole genome shotgun (WGS) entry which is preliminary data.</text>
</comment>
<gene>
    <name evidence="2" type="ORF">S06H3_52281</name>
</gene>
<proteinExistence type="predicted"/>
<evidence type="ECO:0000256" key="1">
    <source>
        <dbReference type="SAM" id="Coils"/>
    </source>
</evidence>
<dbReference type="EMBL" id="BARV01033239">
    <property type="protein sequence ID" value="GAI43080.1"/>
    <property type="molecule type" value="Genomic_DNA"/>
</dbReference>
<organism evidence="2">
    <name type="scientific">marine sediment metagenome</name>
    <dbReference type="NCBI Taxonomy" id="412755"/>
    <lineage>
        <taxon>unclassified sequences</taxon>
        <taxon>metagenomes</taxon>
        <taxon>ecological metagenomes</taxon>
    </lineage>
</organism>